<feature type="domain" description="TonB-dependent receptor plug" evidence="18">
    <location>
        <begin position="59"/>
        <end position="156"/>
    </location>
</feature>
<evidence type="ECO:0000256" key="15">
    <source>
        <dbReference type="RuleBase" id="RU003357"/>
    </source>
</evidence>
<keyword evidence="6 14" id="KW-0812">Transmembrane</keyword>
<comment type="similarity">
    <text evidence="2 14 15">Belongs to the TonB-dependent receptor family.</text>
</comment>
<sequence length="710" mass="79963">MNTFKITNLTSAILATLLPCSGYAQEVTTFEVITVEGHSPEDYQPTSTSTATGIELSPVDTPRNVTAIDSKSLEDLQATSLHNALKIDTSVQERHNSDGMESFAIRGFRLDSGYGYFRDGEQKDSMLQEPSELYEQIEVLKGPAGLFFGKGSPGGIINMITKKPQGKSSTSFSQDIGSNNNYRSVFDTTGSATDKLRYRFIGSKQTKDNWRKYKDGNHPSTDRDLLALMLDYDLSENTMLSLNFDTKNQNGHSDHGLIFDKEGNQFNDQDLILDAPWAKNTKTEDVYGMKLTHYLNDAWQVSASYHHTDIHIAGYNSQISLDDDSIETGNYKIKPTYSQRHYDIHTAAINLTGEFTTKGIEHQLITGVNLRDHTLTTLSSDNDDAIIYDASINHSFPIPDFNISDLGSFKPENRYPRQTYGIYMQDIMTFNSDWQIMTGLRYDQYHRDKTTNDKKEGTGKNIVINSIVPNFSLMFHPYDNSTIYLSYAEGFEPQDPITDPLDVNYGQIPEPKTSKLYEVGFKSKFFNDRALLTTSIFHIREDNGTVTEQISDNSEYDQITLLNASQIHTGADFSITGRISDKLKVITSAQYIIGKYENNPILNDKKPKELPRISASLLTSYNLTNSIELHNSVYYVGSRFGDNENKAKKAAYTKIDSGLSYHIPMNSNQDLSVIFNVNNILDKKYVDTGDYSGMTPGEGRNYMLSLKYDI</sequence>
<evidence type="ECO:0000256" key="9">
    <source>
        <dbReference type="ARBA" id="ARBA00023065"/>
    </source>
</evidence>
<keyword evidence="11 14" id="KW-0472">Membrane</keyword>
<dbReference type="PANTHER" id="PTHR32552:SF68">
    <property type="entry name" value="FERRICHROME OUTER MEMBRANE TRANSPORTER_PHAGE RECEPTOR"/>
    <property type="match status" value="1"/>
</dbReference>
<keyword evidence="4 14" id="KW-1134">Transmembrane beta strand</keyword>
<protein>
    <submittedName>
        <fullName evidence="19">TonB-dependent siderophore receptor</fullName>
    </submittedName>
</protein>
<name>A0ABX5H8F1_PHOAN</name>
<dbReference type="InterPro" id="IPR000531">
    <property type="entry name" value="Beta-barrel_TonB"/>
</dbReference>
<keyword evidence="3 14" id="KW-0813">Transport</keyword>
<keyword evidence="12 19" id="KW-0675">Receptor</keyword>
<evidence type="ECO:0000256" key="14">
    <source>
        <dbReference type="PROSITE-ProRule" id="PRU01360"/>
    </source>
</evidence>
<keyword evidence="9" id="KW-0406">Ion transport</keyword>
<evidence type="ECO:0000256" key="4">
    <source>
        <dbReference type="ARBA" id="ARBA00022452"/>
    </source>
</evidence>
<evidence type="ECO:0000256" key="8">
    <source>
        <dbReference type="ARBA" id="ARBA00023004"/>
    </source>
</evidence>
<evidence type="ECO:0000256" key="1">
    <source>
        <dbReference type="ARBA" id="ARBA00004571"/>
    </source>
</evidence>
<keyword evidence="5" id="KW-0410">Iron transport</keyword>
<dbReference type="PANTHER" id="PTHR32552">
    <property type="entry name" value="FERRICHROME IRON RECEPTOR-RELATED"/>
    <property type="match status" value="1"/>
</dbReference>
<evidence type="ECO:0000259" key="18">
    <source>
        <dbReference type="Pfam" id="PF07715"/>
    </source>
</evidence>
<dbReference type="Gene3D" id="2.40.170.20">
    <property type="entry name" value="TonB-dependent receptor, beta-barrel domain"/>
    <property type="match status" value="1"/>
</dbReference>
<comment type="subcellular location">
    <subcellularLocation>
        <location evidence="1 14">Cell outer membrane</location>
        <topology evidence="1 14">Multi-pass membrane protein</topology>
    </subcellularLocation>
</comment>
<dbReference type="Gene3D" id="2.170.130.10">
    <property type="entry name" value="TonB-dependent receptor, plug domain"/>
    <property type="match status" value="1"/>
</dbReference>
<dbReference type="Pfam" id="PF00593">
    <property type="entry name" value="TonB_dep_Rec_b-barrel"/>
    <property type="match status" value="1"/>
</dbReference>
<dbReference type="NCBIfam" id="TIGR01783">
    <property type="entry name" value="TonB-siderophor"/>
    <property type="match status" value="1"/>
</dbReference>
<dbReference type="InterPro" id="IPR010105">
    <property type="entry name" value="TonB_sidphr_rcpt"/>
</dbReference>
<keyword evidence="20" id="KW-1185">Reference proteome</keyword>
<dbReference type="Pfam" id="PF07715">
    <property type="entry name" value="Plug"/>
    <property type="match status" value="1"/>
</dbReference>
<dbReference type="Proteomes" id="UP000240989">
    <property type="component" value="Unassembled WGS sequence"/>
</dbReference>
<accession>A0ABX5H8F1</accession>
<dbReference type="CDD" id="cd01347">
    <property type="entry name" value="ligand_gated_channel"/>
    <property type="match status" value="1"/>
</dbReference>
<evidence type="ECO:0000256" key="13">
    <source>
        <dbReference type="ARBA" id="ARBA00023237"/>
    </source>
</evidence>
<dbReference type="InterPro" id="IPR012910">
    <property type="entry name" value="Plug_dom"/>
</dbReference>
<keyword evidence="10 15" id="KW-0798">TonB box</keyword>
<dbReference type="RefSeq" id="WP_045153345.1">
    <property type="nucleotide sequence ID" value="NZ_JZSW01000012.1"/>
</dbReference>
<dbReference type="SUPFAM" id="SSF56935">
    <property type="entry name" value="Porins"/>
    <property type="match status" value="1"/>
</dbReference>
<proteinExistence type="inferred from homology"/>
<feature type="chain" id="PRO_5046169103" evidence="16">
    <location>
        <begin position="25"/>
        <end position="710"/>
    </location>
</feature>
<dbReference type="EMBL" id="PYOU01000002">
    <property type="protein sequence ID" value="PSX12355.1"/>
    <property type="molecule type" value="Genomic_DNA"/>
</dbReference>
<evidence type="ECO:0000256" key="7">
    <source>
        <dbReference type="ARBA" id="ARBA00022729"/>
    </source>
</evidence>
<comment type="caution">
    <text evidence="19">The sequence shown here is derived from an EMBL/GenBank/DDBJ whole genome shotgun (WGS) entry which is preliminary data.</text>
</comment>
<evidence type="ECO:0000313" key="19">
    <source>
        <dbReference type="EMBL" id="PSX12355.1"/>
    </source>
</evidence>
<reference evidence="19 20" key="1">
    <citation type="submission" date="2018-01" db="EMBL/GenBank/DDBJ databases">
        <title>Whole genome sequencing of Histamine producing bacteria.</title>
        <authorList>
            <person name="Butler K."/>
        </authorList>
    </citation>
    <scope>NUCLEOTIDE SEQUENCE [LARGE SCALE GENOMIC DNA]</scope>
    <source>
        <strain evidence="19 20">A6-1</strain>
    </source>
</reference>
<evidence type="ECO:0000256" key="12">
    <source>
        <dbReference type="ARBA" id="ARBA00023170"/>
    </source>
</evidence>
<dbReference type="PROSITE" id="PS52016">
    <property type="entry name" value="TONB_DEPENDENT_REC_3"/>
    <property type="match status" value="1"/>
</dbReference>
<evidence type="ECO:0000256" key="2">
    <source>
        <dbReference type="ARBA" id="ARBA00009810"/>
    </source>
</evidence>
<evidence type="ECO:0000256" key="3">
    <source>
        <dbReference type="ARBA" id="ARBA00022448"/>
    </source>
</evidence>
<gene>
    <name evidence="19" type="ORF">C0W27_03970</name>
</gene>
<evidence type="ECO:0000256" key="16">
    <source>
        <dbReference type="SAM" id="SignalP"/>
    </source>
</evidence>
<evidence type="ECO:0000313" key="20">
    <source>
        <dbReference type="Proteomes" id="UP000240989"/>
    </source>
</evidence>
<evidence type="ECO:0000256" key="5">
    <source>
        <dbReference type="ARBA" id="ARBA00022496"/>
    </source>
</evidence>
<feature type="signal peptide" evidence="16">
    <location>
        <begin position="1"/>
        <end position="24"/>
    </location>
</feature>
<keyword evidence="8" id="KW-0408">Iron</keyword>
<organism evidence="19 20">
    <name type="scientific">Photobacterium angustum</name>
    <dbReference type="NCBI Taxonomy" id="661"/>
    <lineage>
        <taxon>Bacteria</taxon>
        <taxon>Pseudomonadati</taxon>
        <taxon>Pseudomonadota</taxon>
        <taxon>Gammaproteobacteria</taxon>
        <taxon>Vibrionales</taxon>
        <taxon>Vibrionaceae</taxon>
        <taxon>Photobacterium</taxon>
    </lineage>
</organism>
<keyword evidence="7 16" id="KW-0732">Signal</keyword>
<feature type="domain" description="TonB-dependent receptor-like beta-barrel" evidence="17">
    <location>
        <begin position="232"/>
        <end position="680"/>
    </location>
</feature>
<evidence type="ECO:0000256" key="11">
    <source>
        <dbReference type="ARBA" id="ARBA00023136"/>
    </source>
</evidence>
<evidence type="ECO:0000256" key="10">
    <source>
        <dbReference type="ARBA" id="ARBA00023077"/>
    </source>
</evidence>
<keyword evidence="13 14" id="KW-0998">Cell outer membrane</keyword>
<evidence type="ECO:0000259" key="17">
    <source>
        <dbReference type="Pfam" id="PF00593"/>
    </source>
</evidence>
<evidence type="ECO:0000256" key="6">
    <source>
        <dbReference type="ARBA" id="ARBA00022692"/>
    </source>
</evidence>
<dbReference type="InterPro" id="IPR037066">
    <property type="entry name" value="Plug_dom_sf"/>
</dbReference>
<dbReference type="InterPro" id="IPR036942">
    <property type="entry name" value="Beta-barrel_TonB_sf"/>
</dbReference>
<dbReference type="InterPro" id="IPR039426">
    <property type="entry name" value="TonB-dep_rcpt-like"/>
</dbReference>